<dbReference type="PANTHER" id="PTHR33333">
    <property type="entry name" value="ERYTHROCYTE MEMBRANE PROTEIN 1-LIKE"/>
    <property type="match status" value="1"/>
</dbReference>
<dbReference type="InterPro" id="IPR039926">
    <property type="entry name" value="Egg_app_1"/>
</dbReference>
<evidence type="ECO:0000313" key="2">
    <source>
        <dbReference type="EMBL" id="GJM94390.1"/>
    </source>
</evidence>
<sequence length="201" mass="21048">MERNKKEKSKSGSAAAWVAAAGAAAVAVGAAGFFMLSRIGDGAAEQDQTTGRTMKAPDTGGERISRDKFEADPKNYFKTSRIKGPKAAVDAFNLNCYFPHPNSSFSPFRPFFSNSGQIQVRLGHRPPGRVRGSGFPRWVSTANPKGKAGRGGARGVQMVVEGGWTVPGEGDDDVAAASTGEVGSRRSSTPDGVGDELGGER</sequence>
<evidence type="ECO:0000313" key="3">
    <source>
        <dbReference type="Proteomes" id="UP001054889"/>
    </source>
</evidence>
<feature type="compositionally biased region" description="Basic and acidic residues" evidence="1">
    <location>
        <begin position="60"/>
        <end position="70"/>
    </location>
</feature>
<keyword evidence="3" id="KW-1185">Reference proteome</keyword>
<dbReference type="EMBL" id="BQKI01000005">
    <property type="protein sequence ID" value="GJM94390.1"/>
    <property type="molecule type" value="Genomic_DNA"/>
</dbReference>
<feature type="region of interest" description="Disordered" evidence="1">
    <location>
        <begin position="125"/>
        <end position="201"/>
    </location>
</feature>
<accession>A0AAV5C8A9</accession>
<organism evidence="2 3">
    <name type="scientific">Eleusine coracana subsp. coracana</name>
    <dbReference type="NCBI Taxonomy" id="191504"/>
    <lineage>
        <taxon>Eukaryota</taxon>
        <taxon>Viridiplantae</taxon>
        <taxon>Streptophyta</taxon>
        <taxon>Embryophyta</taxon>
        <taxon>Tracheophyta</taxon>
        <taxon>Spermatophyta</taxon>
        <taxon>Magnoliopsida</taxon>
        <taxon>Liliopsida</taxon>
        <taxon>Poales</taxon>
        <taxon>Poaceae</taxon>
        <taxon>PACMAD clade</taxon>
        <taxon>Chloridoideae</taxon>
        <taxon>Cynodonteae</taxon>
        <taxon>Eleusininae</taxon>
        <taxon>Eleusine</taxon>
    </lineage>
</organism>
<name>A0AAV5C8A9_ELECO</name>
<reference evidence="2" key="2">
    <citation type="submission" date="2021-12" db="EMBL/GenBank/DDBJ databases">
        <title>Resequencing data analysis of finger millet.</title>
        <authorList>
            <person name="Hatakeyama M."/>
            <person name="Aluri S."/>
            <person name="Balachadran M.T."/>
            <person name="Sivarajan S.R."/>
            <person name="Poveda L."/>
            <person name="Shimizu-Inatsugi R."/>
            <person name="Schlapbach R."/>
            <person name="Sreeman S.M."/>
            <person name="Shimizu K.K."/>
        </authorList>
    </citation>
    <scope>NUCLEOTIDE SEQUENCE</scope>
</reference>
<dbReference type="Proteomes" id="UP001054889">
    <property type="component" value="Unassembled WGS sequence"/>
</dbReference>
<protein>
    <submittedName>
        <fullName evidence="2">Uncharacterized protein</fullName>
    </submittedName>
</protein>
<comment type="caution">
    <text evidence="2">The sequence shown here is derived from an EMBL/GenBank/DDBJ whole genome shotgun (WGS) entry which is preliminary data.</text>
</comment>
<feature type="region of interest" description="Disordered" evidence="1">
    <location>
        <begin position="44"/>
        <end position="70"/>
    </location>
</feature>
<reference evidence="2" key="1">
    <citation type="journal article" date="2018" name="DNA Res.">
        <title>Multiple hybrid de novo genome assembly of finger millet, an orphan allotetraploid crop.</title>
        <authorList>
            <person name="Hatakeyama M."/>
            <person name="Aluri S."/>
            <person name="Balachadran M.T."/>
            <person name="Sivarajan S.R."/>
            <person name="Patrignani A."/>
            <person name="Gruter S."/>
            <person name="Poveda L."/>
            <person name="Shimizu-Inatsugi R."/>
            <person name="Baeten J."/>
            <person name="Francoijs K.J."/>
            <person name="Nataraja K.N."/>
            <person name="Reddy Y.A.N."/>
            <person name="Phadnis S."/>
            <person name="Ravikumar R.L."/>
            <person name="Schlapbach R."/>
            <person name="Sreeman S.M."/>
            <person name="Shimizu K.K."/>
        </authorList>
    </citation>
    <scope>NUCLEOTIDE SEQUENCE</scope>
</reference>
<dbReference type="AlphaFoldDB" id="A0AAV5C8A9"/>
<evidence type="ECO:0000256" key="1">
    <source>
        <dbReference type="SAM" id="MobiDB-lite"/>
    </source>
</evidence>
<proteinExistence type="predicted"/>
<gene>
    <name evidence="2" type="primary">ga11030</name>
    <name evidence="2" type="ORF">PR202_ga11030</name>
</gene>
<dbReference type="PANTHER" id="PTHR33333:SF38">
    <property type="entry name" value="EXPRESSED PROTEIN"/>
    <property type="match status" value="1"/>
</dbReference>